<gene>
    <name evidence="3" type="ORF">GCM10008937_14830</name>
</gene>
<comment type="caution">
    <text evidence="3">The sequence shown here is derived from an EMBL/GenBank/DDBJ whole genome shotgun (WGS) entry which is preliminary data.</text>
</comment>
<evidence type="ECO:0000256" key="1">
    <source>
        <dbReference type="SAM" id="Phobius"/>
    </source>
</evidence>
<dbReference type="RefSeq" id="WP_343757413.1">
    <property type="nucleotide sequence ID" value="NZ_BAAADB010000012.1"/>
</dbReference>
<feature type="transmembrane region" description="Helical" evidence="1">
    <location>
        <begin position="29"/>
        <end position="50"/>
    </location>
</feature>
<dbReference type="NCBIfam" id="TIGR00254">
    <property type="entry name" value="GGDEF"/>
    <property type="match status" value="1"/>
</dbReference>
<feature type="transmembrane region" description="Helical" evidence="1">
    <location>
        <begin position="172"/>
        <end position="189"/>
    </location>
</feature>
<dbReference type="Proteomes" id="UP001500191">
    <property type="component" value="Unassembled WGS sequence"/>
</dbReference>
<reference evidence="3 4" key="1">
    <citation type="journal article" date="2019" name="Int. J. Syst. Evol. Microbiol.">
        <title>The Global Catalogue of Microorganisms (GCM) 10K type strain sequencing project: providing services to taxonomists for standard genome sequencing and annotation.</title>
        <authorList>
            <consortium name="The Broad Institute Genomics Platform"/>
            <consortium name="The Broad Institute Genome Sequencing Center for Infectious Disease"/>
            <person name="Wu L."/>
            <person name="Ma J."/>
        </authorList>
    </citation>
    <scope>NUCLEOTIDE SEQUENCE [LARGE SCALE GENOMIC DNA]</scope>
    <source>
        <strain evidence="3 4">JCM 14368</strain>
    </source>
</reference>
<feature type="transmembrane region" description="Helical" evidence="1">
    <location>
        <begin position="141"/>
        <end position="160"/>
    </location>
</feature>
<proteinExistence type="predicted"/>
<evidence type="ECO:0000313" key="4">
    <source>
        <dbReference type="Proteomes" id="UP001500191"/>
    </source>
</evidence>
<dbReference type="PANTHER" id="PTHR45138">
    <property type="entry name" value="REGULATORY COMPONENTS OF SENSORY TRANSDUCTION SYSTEM"/>
    <property type="match status" value="1"/>
</dbReference>
<keyword evidence="1" id="KW-0812">Transmembrane</keyword>
<feature type="transmembrane region" description="Helical" evidence="1">
    <location>
        <begin position="56"/>
        <end position="77"/>
    </location>
</feature>
<evidence type="ECO:0000313" key="3">
    <source>
        <dbReference type="EMBL" id="GAA0508043.1"/>
    </source>
</evidence>
<evidence type="ECO:0000259" key="2">
    <source>
        <dbReference type="PROSITE" id="PS50887"/>
    </source>
</evidence>
<dbReference type="InterPro" id="IPR000160">
    <property type="entry name" value="GGDEF_dom"/>
</dbReference>
<dbReference type="PANTHER" id="PTHR45138:SF9">
    <property type="entry name" value="DIGUANYLATE CYCLASE DGCM-RELATED"/>
    <property type="match status" value="1"/>
</dbReference>
<sequence>MTGPPERRPVPPPSRDGPLVTPEELRRRAYLLALAAGLIVLALVYTVGHLQGRTDLYTGVFIPALTIMTLFSAGWLLARRSVTVIERVMFIGMNVAHLAQILEQSLGPDPNGLALNDSPYWMLVTVCMVAHLIYSHRTAALYSAAAYIVSCALPLGALLLQARPVTAELLRVQLTVSITLIFVHTLAWYRGQFEAQRARLHLAQQLAHTDQLTGLPNRRGLYQAVEVLLDPGAGGAVLLLDLDHFKRVNDRHGHQTGDRVLIGAGQLITATLEVPGVVGRWGGEEFMAVLPGTDLLGAQVQAARLCRAFASHAWPGVGCVTVSVGVTVTRHAPGLSAGTLPPDSLPTLIARADRALYRVKEGGRNGWHAQREP</sequence>
<organism evidence="3 4">
    <name type="scientific">Deinococcus depolymerans</name>
    <dbReference type="NCBI Taxonomy" id="392408"/>
    <lineage>
        <taxon>Bacteria</taxon>
        <taxon>Thermotogati</taxon>
        <taxon>Deinococcota</taxon>
        <taxon>Deinococci</taxon>
        <taxon>Deinococcales</taxon>
        <taxon>Deinococcaceae</taxon>
        <taxon>Deinococcus</taxon>
    </lineage>
</organism>
<dbReference type="Pfam" id="PF00990">
    <property type="entry name" value="GGDEF"/>
    <property type="match status" value="1"/>
</dbReference>
<dbReference type="InterPro" id="IPR043128">
    <property type="entry name" value="Rev_trsase/Diguanyl_cyclase"/>
</dbReference>
<protein>
    <recommendedName>
        <fullName evidence="2">GGDEF domain-containing protein</fullName>
    </recommendedName>
</protein>
<dbReference type="EMBL" id="BAAADB010000012">
    <property type="protein sequence ID" value="GAA0508043.1"/>
    <property type="molecule type" value="Genomic_DNA"/>
</dbReference>
<keyword evidence="1" id="KW-1133">Transmembrane helix</keyword>
<dbReference type="Gene3D" id="3.30.70.270">
    <property type="match status" value="1"/>
</dbReference>
<dbReference type="PROSITE" id="PS50887">
    <property type="entry name" value="GGDEF"/>
    <property type="match status" value="1"/>
</dbReference>
<keyword evidence="1" id="KW-0472">Membrane</keyword>
<dbReference type="CDD" id="cd01949">
    <property type="entry name" value="GGDEF"/>
    <property type="match status" value="1"/>
</dbReference>
<dbReference type="SUPFAM" id="SSF55073">
    <property type="entry name" value="Nucleotide cyclase"/>
    <property type="match status" value="1"/>
</dbReference>
<dbReference type="InterPro" id="IPR050469">
    <property type="entry name" value="Diguanylate_Cyclase"/>
</dbReference>
<dbReference type="InterPro" id="IPR029787">
    <property type="entry name" value="Nucleotide_cyclase"/>
</dbReference>
<accession>A0ABN1C082</accession>
<dbReference type="SMART" id="SM00267">
    <property type="entry name" value="GGDEF"/>
    <property type="match status" value="1"/>
</dbReference>
<name>A0ABN1C082_9DEIO</name>
<feature type="domain" description="GGDEF" evidence="2">
    <location>
        <begin position="233"/>
        <end position="372"/>
    </location>
</feature>
<keyword evidence="4" id="KW-1185">Reference proteome</keyword>